<name>A0AAJ2NV13_ALKPS</name>
<feature type="non-terminal residue" evidence="1">
    <location>
        <position position="1"/>
    </location>
</feature>
<accession>A0AAJ2NV13</accession>
<dbReference type="AlphaFoldDB" id="A0AAJ2NV13"/>
<reference evidence="1" key="1">
    <citation type="submission" date="2023-10" db="EMBL/GenBank/DDBJ databases">
        <title>Screening of Alkalihalophilus pseudofirmusBZ-TG-HK211 and Its Alleviation of Salt Stress on Rapeseed Growth.</title>
        <authorList>
            <person name="Zhao B."/>
            <person name="Guo T."/>
        </authorList>
    </citation>
    <scope>NUCLEOTIDE SEQUENCE</scope>
    <source>
        <strain evidence="1">BZ-TG-HK211</strain>
    </source>
</reference>
<protein>
    <submittedName>
        <fullName evidence="1">Uncharacterized protein</fullName>
    </submittedName>
</protein>
<dbReference type="SUPFAM" id="SSF143985">
    <property type="entry name" value="L,D-transpeptidase pre-catalytic domain-like"/>
    <property type="match status" value="1"/>
</dbReference>
<dbReference type="Proteomes" id="UP001285636">
    <property type="component" value="Unassembled WGS sequence"/>
</dbReference>
<dbReference type="InterPro" id="IPR038054">
    <property type="entry name" value="LD_TPept-like_central_sf"/>
</dbReference>
<proteinExistence type="predicted"/>
<organism evidence="1 2">
    <name type="scientific">Alkalihalophilus pseudofirmus</name>
    <name type="common">Bacillus pseudofirmus</name>
    <dbReference type="NCBI Taxonomy" id="79885"/>
    <lineage>
        <taxon>Bacteria</taxon>
        <taxon>Bacillati</taxon>
        <taxon>Bacillota</taxon>
        <taxon>Bacilli</taxon>
        <taxon>Bacillales</taxon>
        <taxon>Bacillaceae</taxon>
        <taxon>Alkalihalophilus</taxon>
    </lineage>
</organism>
<evidence type="ECO:0000313" key="2">
    <source>
        <dbReference type="Proteomes" id="UP001285636"/>
    </source>
</evidence>
<evidence type="ECO:0000313" key="1">
    <source>
        <dbReference type="EMBL" id="MDV2888592.1"/>
    </source>
</evidence>
<feature type="non-terminal residue" evidence="1">
    <location>
        <position position="76"/>
    </location>
</feature>
<sequence length="76" mass="8684">PKYLRPIKEDSPIIKKEENKLQELLGRAIDYKVQNKVYSLKASELIKNASVSKDMSIKIDPSGIRNKIAEINRTQS</sequence>
<comment type="caution">
    <text evidence="1">The sequence shown here is derived from an EMBL/GenBank/DDBJ whole genome shotgun (WGS) entry which is preliminary data.</text>
</comment>
<dbReference type="EMBL" id="JAWJAY010001705">
    <property type="protein sequence ID" value="MDV2888592.1"/>
    <property type="molecule type" value="Genomic_DNA"/>
</dbReference>
<gene>
    <name evidence="1" type="ORF">RYX45_25870</name>
</gene>